<dbReference type="Proteomes" id="UP000039865">
    <property type="component" value="Unassembled WGS sequence"/>
</dbReference>
<keyword evidence="2" id="KW-0812">Transmembrane</keyword>
<protein>
    <recommendedName>
        <fullName evidence="5">Transmembrane protein</fullName>
    </recommendedName>
</protein>
<feature type="region of interest" description="Disordered" evidence="1">
    <location>
        <begin position="403"/>
        <end position="422"/>
    </location>
</feature>
<keyword evidence="2" id="KW-0472">Membrane</keyword>
<reference evidence="3 4" key="1">
    <citation type="submission" date="2014-06" db="EMBL/GenBank/DDBJ databases">
        <authorList>
            <person name="Swart Estienne"/>
        </authorList>
    </citation>
    <scope>NUCLEOTIDE SEQUENCE [LARGE SCALE GENOMIC DNA]</scope>
    <source>
        <strain evidence="3 4">130c</strain>
    </source>
</reference>
<feature type="transmembrane region" description="Helical" evidence="2">
    <location>
        <begin position="204"/>
        <end position="224"/>
    </location>
</feature>
<feature type="transmembrane region" description="Helical" evidence="2">
    <location>
        <begin position="62"/>
        <end position="81"/>
    </location>
</feature>
<keyword evidence="2" id="KW-1133">Transmembrane helix</keyword>
<dbReference type="AlphaFoldDB" id="A0A078AP55"/>
<evidence type="ECO:0008006" key="5">
    <source>
        <dbReference type="Google" id="ProtNLM"/>
    </source>
</evidence>
<dbReference type="EMBL" id="CCKQ01011203">
    <property type="protein sequence ID" value="CDW82743.1"/>
    <property type="molecule type" value="Genomic_DNA"/>
</dbReference>
<feature type="transmembrane region" description="Helical" evidence="2">
    <location>
        <begin position="102"/>
        <end position="125"/>
    </location>
</feature>
<evidence type="ECO:0000256" key="1">
    <source>
        <dbReference type="SAM" id="MobiDB-lite"/>
    </source>
</evidence>
<dbReference type="InParanoid" id="A0A078AP55"/>
<feature type="transmembrane region" description="Helical" evidence="2">
    <location>
        <begin position="164"/>
        <end position="184"/>
    </location>
</feature>
<proteinExistence type="predicted"/>
<accession>A0A078AP55</accession>
<feature type="transmembrane region" description="Helical" evidence="2">
    <location>
        <begin position="259"/>
        <end position="281"/>
    </location>
</feature>
<name>A0A078AP55_STYLE</name>
<feature type="region of interest" description="Disordered" evidence="1">
    <location>
        <begin position="33"/>
        <end position="52"/>
    </location>
</feature>
<gene>
    <name evidence="3" type="primary">Contig16821.g17925</name>
    <name evidence="3" type="ORF">STYLEM_11778</name>
</gene>
<evidence type="ECO:0000313" key="3">
    <source>
        <dbReference type="EMBL" id="CDW82743.1"/>
    </source>
</evidence>
<sequence>MVADNLSTFLTLSRKDTVPVFSNRINISTHHNDVSSQSIDEKGDNNIDQGGTTDQGYNSSRYIGVVITLDIISFIIIILLAKSAHKAYKFMTKKDRLLLFHFLFLELSLVCKTLSYMLSAIYFSSEGQNLSSSMTEFYIYIENLGYLFFFTACSLNLYKWRIQFGIFSCLVLAVMVIEFVMISLDADIEDDMKAQKIDRALNMIYAINGLILGIGFIVVGWMLLKKLNFNYEDIYEENGKSTNSWNQQIKKIKTFFSPIYEFCAVFLFELTPILAQIILIMNATKNSWNNIELQTGYINDAQKSQNPHTSARIVVTNDKSSAIITDNESQSSSLSEKEGLLKFIMQDQSADQSKQIAQRDNYTSTDFAFNNKYQIFLMECQDKMRLAELQQDMLSSQHTEDILNMKSKSSSSPGYFNEYMQE</sequence>
<evidence type="ECO:0000313" key="4">
    <source>
        <dbReference type="Proteomes" id="UP000039865"/>
    </source>
</evidence>
<evidence type="ECO:0000256" key="2">
    <source>
        <dbReference type="SAM" id="Phobius"/>
    </source>
</evidence>
<keyword evidence="4" id="KW-1185">Reference proteome</keyword>
<organism evidence="3 4">
    <name type="scientific">Stylonychia lemnae</name>
    <name type="common">Ciliate</name>
    <dbReference type="NCBI Taxonomy" id="5949"/>
    <lineage>
        <taxon>Eukaryota</taxon>
        <taxon>Sar</taxon>
        <taxon>Alveolata</taxon>
        <taxon>Ciliophora</taxon>
        <taxon>Intramacronucleata</taxon>
        <taxon>Spirotrichea</taxon>
        <taxon>Stichotrichia</taxon>
        <taxon>Sporadotrichida</taxon>
        <taxon>Oxytrichidae</taxon>
        <taxon>Stylonychinae</taxon>
        <taxon>Stylonychia</taxon>
    </lineage>
</organism>
<feature type="transmembrane region" description="Helical" evidence="2">
    <location>
        <begin position="137"/>
        <end position="157"/>
    </location>
</feature>